<dbReference type="InterPro" id="IPR013955">
    <property type="entry name" value="Rep_factor-A_C"/>
</dbReference>
<comment type="subunit">
    <text evidence="13">Heterotrimer of RPA1, RPA2 and RPA3 (canonical replication protein A complex).</text>
</comment>
<dbReference type="FunFam" id="2.40.50.140:FF:000041">
    <property type="entry name" value="Replication protein A subunit"/>
    <property type="match status" value="1"/>
</dbReference>
<keyword evidence="7 13" id="KW-0862">Zinc</keyword>
<feature type="region of interest" description="Disordered" evidence="14">
    <location>
        <begin position="791"/>
        <end position="812"/>
    </location>
</feature>
<evidence type="ECO:0000256" key="8">
    <source>
        <dbReference type="ARBA" id="ARBA00023125"/>
    </source>
</evidence>
<evidence type="ECO:0000313" key="17">
    <source>
        <dbReference type="Proteomes" id="UP001454036"/>
    </source>
</evidence>
<dbReference type="GO" id="GO:0003677">
    <property type="term" value="F:DNA binding"/>
    <property type="evidence" value="ECO:0007669"/>
    <property type="project" value="UniProtKB-KW"/>
</dbReference>
<evidence type="ECO:0000256" key="12">
    <source>
        <dbReference type="PROSITE-ProRule" id="PRU00047"/>
    </source>
</evidence>
<dbReference type="InterPro" id="IPR001878">
    <property type="entry name" value="Znf_CCHC"/>
</dbReference>
<dbReference type="CDD" id="cd04475">
    <property type="entry name" value="RPA1_DBD_B"/>
    <property type="match status" value="1"/>
</dbReference>
<dbReference type="CDD" id="cd04477">
    <property type="entry name" value="RPA1N"/>
    <property type="match status" value="1"/>
</dbReference>
<dbReference type="InterPro" id="IPR047192">
    <property type="entry name" value="Euk_RPA1_DBD_C"/>
</dbReference>
<evidence type="ECO:0000256" key="11">
    <source>
        <dbReference type="ARBA" id="ARBA00023242"/>
    </source>
</evidence>
<dbReference type="InterPro" id="IPR007199">
    <property type="entry name" value="Rep_factor-A_N"/>
</dbReference>
<evidence type="ECO:0000259" key="15">
    <source>
        <dbReference type="PROSITE" id="PS50158"/>
    </source>
</evidence>
<organism evidence="16 17">
    <name type="scientific">Lithospermum erythrorhizon</name>
    <name type="common">Purple gromwell</name>
    <name type="synonym">Lithospermum officinale var. erythrorhizon</name>
    <dbReference type="NCBI Taxonomy" id="34254"/>
    <lineage>
        <taxon>Eukaryota</taxon>
        <taxon>Viridiplantae</taxon>
        <taxon>Streptophyta</taxon>
        <taxon>Embryophyta</taxon>
        <taxon>Tracheophyta</taxon>
        <taxon>Spermatophyta</taxon>
        <taxon>Magnoliopsida</taxon>
        <taxon>eudicotyledons</taxon>
        <taxon>Gunneridae</taxon>
        <taxon>Pentapetalae</taxon>
        <taxon>asterids</taxon>
        <taxon>lamiids</taxon>
        <taxon>Boraginales</taxon>
        <taxon>Boraginaceae</taxon>
        <taxon>Boraginoideae</taxon>
        <taxon>Lithospermeae</taxon>
        <taxon>Lithospermum</taxon>
    </lineage>
</organism>
<evidence type="ECO:0000256" key="14">
    <source>
        <dbReference type="SAM" id="MobiDB-lite"/>
    </source>
</evidence>
<keyword evidence="5" id="KW-0227">DNA damage</keyword>
<evidence type="ECO:0000256" key="6">
    <source>
        <dbReference type="ARBA" id="ARBA00022771"/>
    </source>
</evidence>
<dbReference type="FunFam" id="2.40.50.140:FF:000117">
    <property type="entry name" value="Replication protein A subunit"/>
    <property type="match status" value="1"/>
</dbReference>
<keyword evidence="11 13" id="KW-0539">Nucleus</keyword>
<evidence type="ECO:0000256" key="2">
    <source>
        <dbReference type="ARBA" id="ARBA00005690"/>
    </source>
</evidence>
<dbReference type="GO" id="GO:0006310">
    <property type="term" value="P:DNA recombination"/>
    <property type="evidence" value="ECO:0007669"/>
    <property type="project" value="UniProtKB-KW"/>
</dbReference>
<keyword evidence="6 12" id="KW-0863">Zinc-finger</keyword>
<evidence type="ECO:0000256" key="3">
    <source>
        <dbReference type="ARBA" id="ARBA00022705"/>
    </source>
</evidence>
<dbReference type="FunFam" id="2.40.50.140:FF:000090">
    <property type="entry name" value="Replication protein A subunit"/>
    <property type="match status" value="1"/>
</dbReference>
<sequence>MEQQPVQLSEGSIPQLSSGNTAIKPVVQVLDIRLVSTPSSGAASERYRCVLSDGKFTQQGMLATQLNTLVQSNILKKGSIVHLTQFTCSKIQNRTISMIINLNVILEVCDQIGDPKQYQPKIGSEVSSLPRFSPPPQPVGASYSTRPSVAHMHTGMEDTAGSHPYGSSFAANWGSSQYNASSAPVQYLRAESNQRTSHSPMKNLVRPPLVPYQQPNPMFSNKGPIAKNEAPPRIIPIAALNPYQNRWTIKARVTVKGELRHYNNPRGEGKVFSFDLLDGDGGEIRVTCFNAVVDQFYQLIEPGKVYMISKGSLKPAQKNFNHLRNDHEIVLDNTSTIQPCFEDDDVIPKQQFCFRSIRDLESIDNNSIVDVIGVVCSVCPSTSLMRKNGTETQKRTLQLKDMSGVSVEFTLWGNFCNAEGCTLQTICDSGGYPILAVKSGRVNDFNGKTMGTISSTQLFIDPDYPEAHNLKAWFENDGKNAPLISLSKEMSMGRNEVRKTIFQIKDEKLGTSEKPDWITVCATPIFIKGDNFCYSACPLMIGDRKCHKKVTNNGDGKWRCERCEQDVAECDYRYILQMQIQDHTALTYVTAFDECGEEILGMPAKDLYLLKYEQDEDKYAEIVSGALYMKYIFKLKVKEESYNDEQRVKCTIVKADKVNFISDTRKLLASIANPNEQNLSSLHVRSDGLSSAAPVNSGYGSVIQQTSSAARNYIGNSSVVREGITSTNPAGPYGNYAAVSRPAASPFTGMHLSCTSCGGSGHSSTNCPSIMNTQGQSYGGNVGIRDIPPAYGNNNVSPERYGNYSREHVGRF</sequence>
<evidence type="ECO:0000256" key="5">
    <source>
        <dbReference type="ARBA" id="ARBA00022763"/>
    </source>
</evidence>
<dbReference type="Pfam" id="PF08646">
    <property type="entry name" value="Rep_fac-A_C"/>
    <property type="match status" value="1"/>
</dbReference>
<keyword evidence="8 13" id="KW-0238">DNA-binding</keyword>
<dbReference type="GO" id="GO:0005634">
    <property type="term" value="C:nucleus"/>
    <property type="evidence" value="ECO:0007669"/>
    <property type="project" value="UniProtKB-SubCell"/>
</dbReference>
<reference evidence="16 17" key="1">
    <citation type="submission" date="2024-01" db="EMBL/GenBank/DDBJ databases">
        <title>The complete chloroplast genome sequence of Lithospermum erythrorhizon: insights into the phylogenetic relationship among Boraginaceae species and the maternal lineages of purple gromwells.</title>
        <authorList>
            <person name="Okada T."/>
            <person name="Watanabe K."/>
        </authorList>
    </citation>
    <scope>NUCLEOTIDE SEQUENCE [LARGE SCALE GENOMIC DNA]</scope>
</reference>
<gene>
    <name evidence="16" type="ORF">LIER_29603</name>
</gene>
<dbReference type="FunFam" id="2.40.50.140:FF:000064">
    <property type="entry name" value="Replication protein A subunit"/>
    <property type="match status" value="1"/>
</dbReference>
<evidence type="ECO:0000256" key="4">
    <source>
        <dbReference type="ARBA" id="ARBA00022723"/>
    </source>
</evidence>
<dbReference type="PANTHER" id="PTHR47165">
    <property type="entry name" value="OS03G0429900 PROTEIN"/>
    <property type="match status" value="1"/>
</dbReference>
<keyword evidence="9" id="KW-0233">DNA recombination</keyword>
<dbReference type="AlphaFoldDB" id="A0AAV3RKR9"/>
<proteinExistence type="inferred from homology"/>
<dbReference type="NCBIfam" id="TIGR00617">
    <property type="entry name" value="rpa1"/>
    <property type="match status" value="1"/>
</dbReference>
<dbReference type="InterPro" id="IPR004365">
    <property type="entry name" value="NA-bd_OB_tRNA"/>
</dbReference>
<dbReference type="InterPro" id="IPR012340">
    <property type="entry name" value="NA-bd_OB-fold"/>
</dbReference>
<dbReference type="InterPro" id="IPR031657">
    <property type="entry name" value="REPA_OB_2"/>
</dbReference>
<dbReference type="GO" id="GO:0006281">
    <property type="term" value="P:DNA repair"/>
    <property type="evidence" value="ECO:0007669"/>
    <property type="project" value="UniProtKB-KW"/>
</dbReference>
<evidence type="ECO:0000256" key="13">
    <source>
        <dbReference type="RuleBase" id="RU364130"/>
    </source>
</evidence>
<evidence type="ECO:0000256" key="7">
    <source>
        <dbReference type="ARBA" id="ARBA00022833"/>
    </source>
</evidence>
<evidence type="ECO:0000256" key="9">
    <source>
        <dbReference type="ARBA" id="ARBA00023172"/>
    </source>
</evidence>
<name>A0AAV3RKR9_LITER</name>
<keyword evidence="10" id="KW-0234">DNA repair</keyword>
<dbReference type="PROSITE" id="PS50158">
    <property type="entry name" value="ZF_CCHC"/>
    <property type="match status" value="1"/>
</dbReference>
<feature type="domain" description="CCHC-type" evidence="15">
    <location>
        <begin position="754"/>
        <end position="769"/>
    </location>
</feature>
<dbReference type="CDD" id="cd04474">
    <property type="entry name" value="RPA1_DBD_A"/>
    <property type="match status" value="1"/>
</dbReference>
<dbReference type="Gene3D" id="2.40.50.140">
    <property type="entry name" value="Nucleic acid-binding proteins"/>
    <property type="match status" value="4"/>
</dbReference>
<dbReference type="PANTHER" id="PTHR47165:SF4">
    <property type="entry name" value="OS03G0429900 PROTEIN"/>
    <property type="match status" value="1"/>
</dbReference>
<dbReference type="Proteomes" id="UP001454036">
    <property type="component" value="Unassembled WGS sequence"/>
</dbReference>
<keyword evidence="3 13" id="KW-0235">DNA replication</keyword>
<dbReference type="GO" id="GO:0007140">
    <property type="term" value="P:male meiotic nuclear division"/>
    <property type="evidence" value="ECO:0007669"/>
    <property type="project" value="UniProtKB-ARBA"/>
</dbReference>
<protein>
    <recommendedName>
        <fullName evidence="13">Replication protein A subunit</fullName>
    </recommendedName>
</protein>
<evidence type="ECO:0000256" key="10">
    <source>
        <dbReference type="ARBA" id="ARBA00023204"/>
    </source>
</evidence>
<comment type="similarity">
    <text evidence="2 13">Belongs to the replication factor A protein 1 family.</text>
</comment>
<comment type="function">
    <text evidence="13">Component of the replication protein A complex (RPA) required for DNA recombination, repair and replication. The activity of RPA is mediated by single-stranded DNA binding and protein interactions. Probably involved in repair of double-strand DNA breaks (DSBs) induced by genotoxic stresses.</text>
</comment>
<comment type="subcellular location">
    <subcellularLocation>
        <location evidence="1 13">Nucleus</location>
    </subcellularLocation>
</comment>
<comment type="caution">
    <text evidence="16">The sequence shown here is derived from an EMBL/GenBank/DDBJ whole genome shotgun (WGS) entry which is preliminary data.</text>
</comment>
<dbReference type="SUPFAM" id="SSF50249">
    <property type="entry name" value="Nucleic acid-binding proteins"/>
    <property type="match status" value="4"/>
</dbReference>
<dbReference type="CDD" id="cd04476">
    <property type="entry name" value="RPA1_DBD_C"/>
    <property type="match status" value="1"/>
</dbReference>
<dbReference type="GO" id="GO:0008270">
    <property type="term" value="F:zinc ion binding"/>
    <property type="evidence" value="ECO:0007669"/>
    <property type="project" value="UniProtKB-KW"/>
</dbReference>
<accession>A0AAV3RKR9</accession>
<dbReference type="GO" id="GO:0006260">
    <property type="term" value="P:DNA replication"/>
    <property type="evidence" value="ECO:0007669"/>
    <property type="project" value="UniProtKB-KW"/>
</dbReference>
<evidence type="ECO:0000313" key="16">
    <source>
        <dbReference type="EMBL" id="GAA0176804.1"/>
    </source>
</evidence>
<keyword evidence="17" id="KW-1185">Reference proteome</keyword>
<dbReference type="Pfam" id="PF16900">
    <property type="entry name" value="REPA_OB_2"/>
    <property type="match status" value="1"/>
</dbReference>
<dbReference type="Pfam" id="PF04057">
    <property type="entry name" value="Rep-A_N"/>
    <property type="match status" value="1"/>
</dbReference>
<keyword evidence="4 13" id="KW-0479">Metal-binding</keyword>
<dbReference type="InterPro" id="IPR004591">
    <property type="entry name" value="Rfa1"/>
</dbReference>
<evidence type="ECO:0000256" key="1">
    <source>
        <dbReference type="ARBA" id="ARBA00004123"/>
    </source>
</evidence>
<dbReference type="Pfam" id="PF01336">
    <property type="entry name" value="tRNA_anti-codon"/>
    <property type="match status" value="1"/>
</dbReference>
<dbReference type="EMBL" id="BAABME010010252">
    <property type="protein sequence ID" value="GAA0176804.1"/>
    <property type="molecule type" value="Genomic_DNA"/>
</dbReference>